<keyword evidence="4" id="KW-0249">Electron transport</keyword>
<keyword evidence="2 6" id="KW-0349">Heme</keyword>
<proteinExistence type="predicted"/>
<evidence type="ECO:0000256" key="5">
    <source>
        <dbReference type="ARBA" id="ARBA00023004"/>
    </source>
</evidence>
<keyword evidence="3 6" id="KW-0479">Metal-binding</keyword>
<name>A0ABN6PUV7_9BURK</name>
<reference evidence="9" key="1">
    <citation type="submission" date="2022-04" db="EMBL/GenBank/DDBJ databases">
        <title>Whole genome sequence of Sphaerotilus sp. FB-5.</title>
        <authorList>
            <person name="Takeda M."/>
            <person name="Narihara S."/>
            <person name="Akimoto M."/>
            <person name="Akimoto R."/>
            <person name="Nishiyashiki S."/>
            <person name="Murakami T."/>
        </authorList>
    </citation>
    <scope>NUCLEOTIDE SEQUENCE</scope>
    <source>
        <strain evidence="9">FB-5</strain>
    </source>
</reference>
<organism evidence="9 10">
    <name type="scientific">Sphaerotilus microaerophilus</name>
    <dbReference type="NCBI Taxonomy" id="2914710"/>
    <lineage>
        <taxon>Bacteria</taxon>
        <taxon>Pseudomonadati</taxon>
        <taxon>Pseudomonadota</taxon>
        <taxon>Betaproteobacteria</taxon>
        <taxon>Burkholderiales</taxon>
        <taxon>Sphaerotilaceae</taxon>
        <taxon>Sphaerotilus</taxon>
    </lineage>
</organism>
<evidence type="ECO:0000256" key="1">
    <source>
        <dbReference type="ARBA" id="ARBA00022448"/>
    </source>
</evidence>
<keyword evidence="10" id="KW-1185">Reference proteome</keyword>
<feature type="region of interest" description="Disordered" evidence="7">
    <location>
        <begin position="22"/>
        <end position="45"/>
    </location>
</feature>
<dbReference type="InterPro" id="IPR009056">
    <property type="entry name" value="Cyt_c-like_dom"/>
</dbReference>
<keyword evidence="1" id="KW-0813">Transport</keyword>
<feature type="domain" description="Cytochrome c" evidence="8">
    <location>
        <begin position="71"/>
        <end position="152"/>
    </location>
</feature>
<dbReference type="PROSITE" id="PS51007">
    <property type="entry name" value="CYTC"/>
    <property type="match status" value="2"/>
</dbReference>
<dbReference type="InterPro" id="IPR050597">
    <property type="entry name" value="Cytochrome_c_Oxidase_Subunit"/>
</dbReference>
<protein>
    <recommendedName>
        <fullName evidence="8">Cytochrome c domain-containing protein</fullName>
    </recommendedName>
</protein>
<evidence type="ECO:0000256" key="7">
    <source>
        <dbReference type="SAM" id="MobiDB-lite"/>
    </source>
</evidence>
<dbReference type="Proteomes" id="UP001057498">
    <property type="component" value="Chromosome"/>
</dbReference>
<dbReference type="EMBL" id="AP025730">
    <property type="protein sequence ID" value="BDI07690.1"/>
    <property type="molecule type" value="Genomic_DNA"/>
</dbReference>
<dbReference type="Pfam" id="PF00034">
    <property type="entry name" value="Cytochrom_C"/>
    <property type="match status" value="2"/>
</dbReference>
<accession>A0ABN6PUV7</accession>
<dbReference type="SUPFAM" id="SSF46626">
    <property type="entry name" value="Cytochrome c"/>
    <property type="match status" value="2"/>
</dbReference>
<dbReference type="InterPro" id="IPR036909">
    <property type="entry name" value="Cyt_c-like_dom_sf"/>
</dbReference>
<evidence type="ECO:0000256" key="6">
    <source>
        <dbReference type="PROSITE-ProRule" id="PRU00433"/>
    </source>
</evidence>
<sequence>MTQAKFGGIVSCPGPACVPPRAVSSDPTAMDPSRAPTNRPSHARRGRLARHVNRLLLPLCLLAAVGAAPAQNLERGKEINATCAGCHGEFGQGGKKGEYPRLAGQRAAHIADQLRAFRNRTRINLPMFPYTQERELSNADIEDVSAYLAGVELPTEWPTFKPDDDALTRLTAMEKVMIIPRAPGDVDRGRTLFQKECAACHARTGMGRGKFPRLVGQYSAYLKKQMDAFVKGDRPHDEEGVVGILNRLNEQDMNDVLAYLTLIQTPEKP</sequence>
<evidence type="ECO:0000256" key="2">
    <source>
        <dbReference type="ARBA" id="ARBA00022617"/>
    </source>
</evidence>
<evidence type="ECO:0000313" key="10">
    <source>
        <dbReference type="Proteomes" id="UP001057498"/>
    </source>
</evidence>
<evidence type="ECO:0000256" key="3">
    <source>
        <dbReference type="ARBA" id="ARBA00022723"/>
    </source>
</evidence>
<evidence type="ECO:0000313" key="9">
    <source>
        <dbReference type="EMBL" id="BDI07690.1"/>
    </source>
</evidence>
<evidence type="ECO:0000259" key="8">
    <source>
        <dbReference type="PROSITE" id="PS51007"/>
    </source>
</evidence>
<dbReference type="PANTHER" id="PTHR33751:SF9">
    <property type="entry name" value="CYTOCHROME C4"/>
    <property type="match status" value="1"/>
</dbReference>
<feature type="domain" description="Cytochrome c" evidence="8">
    <location>
        <begin position="184"/>
        <end position="264"/>
    </location>
</feature>
<dbReference type="Gene3D" id="1.10.760.10">
    <property type="entry name" value="Cytochrome c-like domain"/>
    <property type="match status" value="2"/>
</dbReference>
<evidence type="ECO:0000256" key="4">
    <source>
        <dbReference type="ARBA" id="ARBA00022982"/>
    </source>
</evidence>
<gene>
    <name evidence="9" type="ORF">CATMQ487_46600</name>
</gene>
<dbReference type="PANTHER" id="PTHR33751">
    <property type="entry name" value="CBB3-TYPE CYTOCHROME C OXIDASE SUBUNIT FIXP"/>
    <property type="match status" value="1"/>
</dbReference>
<keyword evidence="5 6" id="KW-0408">Iron</keyword>